<reference evidence="9 10" key="1">
    <citation type="submission" date="2019-03" db="EMBL/GenBank/DDBJ databases">
        <authorList>
            <person name="He R.-H."/>
        </authorList>
    </citation>
    <scope>NUCLEOTIDE SEQUENCE [LARGE SCALE GENOMIC DNA]</scope>
    <source>
        <strain evidence="10">SH 714</strain>
    </source>
</reference>
<comment type="similarity">
    <text evidence="2">Belongs to the UPF0702 family.</text>
</comment>
<protein>
    <submittedName>
        <fullName evidence="9">DUF421 domain-containing protein</fullName>
    </submittedName>
</protein>
<dbReference type="Proteomes" id="UP000297975">
    <property type="component" value="Unassembled WGS sequence"/>
</dbReference>
<dbReference type="OrthoDB" id="9778331at2"/>
<comment type="subcellular location">
    <subcellularLocation>
        <location evidence="1">Cell membrane</location>
        <topology evidence="1">Multi-pass membrane protein</topology>
    </subcellularLocation>
</comment>
<feature type="transmembrane region" description="Helical" evidence="7">
    <location>
        <begin position="12"/>
        <end position="32"/>
    </location>
</feature>
<dbReference type="Gene3D" id="3.30.240.20">
    <property type="entry name" value="bsu07140 like domains"/>
    <property type="match status" value="2"/>
</dbReference>
<feature type="transmembrane region" description="Helical" evidence="7">
    <location>
        <begin position="65"/>
        <end position="83"/>
    </location>
</feature>
<dbReference type="PANTHER" id="PTHR34582">
    <property type="entry name" value="UPF0702 TRANSMEMBRANE PROTEIN YCAP"/>
    <property type="match status" value="1"/>
</dbReference>
<evidence type="ECO:0000256" key="7">
    <source>
        <dbReference type="SAM" id="Phobius"/>
    </source>
</evidence>
<keyword evidence="3" id="KW-1003">Cell membrane</keyword>
<evidence type="ECO:0000256" key="2">
    <source>
        <dbReference type="ARBA" id="ARBA00006448"/>
    </source>
</evidence>
<evidence type="ECO:0000256" key="4">
    <source>
        <dbReference type="ARBA" id="ARBA00022692"/>
    </source>
</evidence>
<evidence type="ECO:0000256" key="5">
    <source>
        <dbReference type="ARBA" id="ARBA00022989"/>
    </source>
</evidence>
<name>A0A4Y8IMP4_9BACI</name>
<keyword evidence="6 7" id="KW-0472">Membrane</keyword>
<evidence type="ECO:0000313" key="9">
    <source>
        <dbReference type="EMBL" id="TFB19510.1"/>
    </source>
</evidence>
<proteinExistence type="inferred from homology"/>
<evidence type="ECO:0000313" key="10">
    <source>
        <dbReference type="Proteomes" id="UP000297975"/>
    </source>
</evidence>
<feature type="domain" description="YetF C-terminal" evidence="8">
    <location>
        <begin position="89"/>
        <end position="220"/>
    </location>
</feature>
<comment type="caution">
    <text evidence="9">The sequence shown here is derived from an EMBL/GenBank/DDBJ whole genome shotgun (WGS) entry which is preliminary data.</text>
</comment>
<dbReference type="EMBL" id="SOPW01000010">
    <property type="protein sequence ID" value="TFB19510.1"/>
    <property type="molecule type" value="Genomic_DNA"/>
</dbReference>
<dbReference type="Pfam" id="PF04239">
    <property type="entry name" value="DUF421"/>
    <property type="match status" value="1"/>
</dbReference>
<feature type="transmembrane region" description="Helical" evidence="7">
    <location>
        <begin position="39"/>
        <end position="59"/>
    </location>
</feature>
<organism evidence="9 10">
    <name type="scientific">Filobacillus milosensis</name>
    <dbReference type="NCBI Taxonomy" id="94137"/>
    <lineage>
        <taxon>Bacteria</taxon>
        <taxon>Bacillati</taxon>
        <taxon>Bacillota</taxon>
        <taxon>Bacilli</taxon>
        <taxon>Bacillales</taxon>
        <taxon>Bacillaceae</taxon>
        <taxon>Filobacillus</taxon>
    </lineage>
</organism>
<evidence type="ECO:0000256" key="6">
    <source>
        <dbReference type="ARBA" id="ARBA00023136"/>
    </source>
</evidence>
<keyword evidence="10" id="KW-1185">Reference proteome</keyword>
<sequence>MGVDETLKDLLIVLGRVITILPLLLLVTIFMGKRAIGELPIFDFLIIITLGSLVGADIADPSIEHLFTAVALVAVALLQRGAAKLKIMNRKIGRWITFEPTVVVQDGQLLNKNLKRIRYSIDNILQLLREKDIFDVAEVQTAIIESDGSLSVLKKSEKKALTLEDLGMSGGQPALALPVIMEGDINQNILRYFSLNEGWLEEQLEKRGIKFENVFFATVNHDLELHISLKNAEGLVVPRVFH</sequence>
<accession>A0A4Y8IMP4</accession>
<keyword evidence="5 7" id="KW-1133">Transmembrane helix</keyword>
<dbReference type="InterPro" id="IPR007353">
    <property type="entry name" value="DUF421"/>
</dbReference>
<evidence type="ECO:0000256" key="1">
    <source>
        <dbReference type="ARBA" id="ARBA00004651"/>
    </source>
</evidence>
<gene>
    <name evidence="9" type="ORF">E3U55_10115</name>
</gene>
<dbReference type="InterPro" id="IPR023090">
    <property type="entry name" value="UPF0702_alpha/beta_dom_sf"/>
</dbReference>
<dbReference type="PANTHER" id="PTHR34582:SF6">
    <property type="entry name" value="UPF0702 TRANSMEMBRANE PROTEIN YCAP"/>
    <property type="match status" value="1"/>
</dbReference>
<evidence type="ECO:0000256" key="3">
    <source>
        <dbReference type="ARBA" id="ARBA00022475"/>
    </source>
</evidence>
<dbReference type="GO" id="GO:0005886">
    <property type="term" value="C:plasma membrane"/>
    <property type="evidence" value="ECO:0007669"/>
    <property type="project" value="UniProtKB-SubCell"/>
</dbReference>
<dbReference type="AlphaFoldDB" id="A0A4Y8IMP4"/>
<evidence type="ECO:0000259" key="8">
    <source>
        <dbReference type="Pfam" id="PF04239"/>
    </source>
</evidence>
<keyword evidence="4 7" id="KW-0812">Transmembrane</keyword>